<keyword evidence="4" id="KW-1185">Reference proteome</keyword>
<dbReference type="Proteomes" id="UP001176940">
    <property type="component" value="Unassembled WGS sequence"/>
</dbReference>
<dbReference type="PANTHER" id="PTHR16181">
    <property type="entry name" value="PROTEIN FAM83A-RELATED"/>
    <property type="match status" value="1"/>
</dbReference>
<dbReference type="InterPro" id="IPR012461">
    <property type="entry name" value="SACK1"/>
</dbReference>
<dbReference type="PANTHER" id="PTHR16181:SF29">
    <property type="entry name" value="PROTEIN FAM83A-RELATED"/>
    <property type="match status" value="1"/>
</dbReference>
<comment type="similarity">
    <text evidence="1">Belongs to the FAM83 family.</text>
</comment>
<name>A0ABN9LZP4_9NEOB</name>
<evidence type="ECO:0000259" key="2">
    <source>
        <dbReference type="Pfam" id="PF07894"/>
    </source>
</evidence>
<evidence type="ECO:0000313" key="3">
    <source>
        <dbReference type="EMBL" id="CAJ0952785.1"/>
    </source>
</evidence>
<evidence type="ECO:0000256" key="1">
    <source>
        <dbReference type="ARBA" id="ARBA00006937"/>
    </source>
</evidence>
<feature type="domain" description="Scaffolding anchor of CK1" evidence="2">
    <location>
        <begin position="54"/>
        <end position="102"/>
    </location>
</feature>
<evidence type="ECO:0000313" key="4">
    <source>
        <dbReference type="Proteomes" id="UP001176940"/>
    </source>
</evidence>
<dbReference type="Pfam" id="PF07894">
    <property type="entry name" value="SACK1"/>
    <property type="match status" value="1"/>
</dbReference>
<accession>A0ABN9LZP4</accession>
<proteinExistence type="inferred from homology"/>
<comment type="caution">
    <text evidence="3">The sequence shown here is derived from an EMBL/GenBank/DDBJ whole genome shotgun (WGS) entry which is preliminary data.</text>
</comment>
<protein>
    <recommendedName>
        <fullName evidence="2">Scaffolding anchor of CK1 domain-containing protein</fullName>
    </recommendedName>
</protein>
<gene>
    <name evidence="3" type="ORF">RIMI_LOCUS14053303</name>
</gene>
<dbReference type="Gene3D" id="3.30.870.10">
    <property type="entry name" value="Endonuclease Chain A"/>
    <property type="match status" value="1"/>
</dbReference>
<dbReference type="EMBL" id="CAUEEQ010035673">
    <property type="protein sequence ID" value="CAJ0952785.1"/>
    <property type="molecule type" value="Genomic_DNA"/>
</dbReference>
<sequence length="221" mass="25222">MDSGNIFELEATGGDKSLDVRFEGQGGVESYSGSVDYRKQEVKKEDMADRHSGILDSREVTSGQESFMWSYEKVHLSMMQVITGKLVECFDEEFRTLYARSSIPVAFGQEVSVSEKHKKTPWENGSYQNSLSSLLSASSQRSLGWKEPRGILDSSYLKARSRFVNNEEEKFNTRNVSSYRGFNVQNKINQFQQFDRNENWKRHSYAAGEKTDATPYSLLNA</sequence>
<reference evidence="3" key="1">
    <citation type="submission" date="2023-07" db="EMBL/GenBank/DDBJ databases">
        <authorList>
            <person name="Stuckert A."/>
        </authorList>
    </citation>
    <scope>NUCLEOTIDE SEQUENCE</scope>
</reference>
<dbReference type="InterPro" id="IPR050944">
    <property type="entry name" value="FAM83"/>
</dbReference>
<organism evidence="3 4">
    <name type="scientific">Ranitomeya imitator</name>
    <name type="common">mimic poison frog</name>
    <dbReference type="NCBI Taxonomy" id="111125"/>
    <lineage>
        <taxon>Eukaryota</taxon>
        <taxon>Metazoa</taxon>
        <taxon>Chordata</taxon>
        <taxon>Craniata</taxon>
        <taxon>Vertebrata</taxon>
        <taxon>Euteleostomi</taxon>
        <taxon>Amphibia</taxon>
        <taxon>Batrachia</taxon>
        <taxon>Anura</taxon>
        <taxon>Neobatrachia</taxon>
        <taxon>Hyloidea</taxon>
        <taxon>Dendrobatidae</taxon>
        <taxon>Dendrobatinae</taxon>
        <taxon>Ranitomeya</taxon>
    </lineage>
</organism>